<dbReference type="GO" id="GO:0031179">
    <property type="term" value="P:peptide modification"/>
    <property type="evidence" value="ECO:0007669"/>
    <property type="project" value="InterPro"/>
</dbReference>
<protein>
    <submittedName>
        <fullName evidence="2">Lanthionine synthetase C family protein</fullName>
    </submittedName>
</protein>
<dbReference type="eggNOG" id="COG4403">
    <property type="taxonomic scope" value="Bacteria"/>
</dbReference>
<dbReference type="GO" id="GO:0046872">
    <property type="term" value="F:metal ion binding"/>
    <property type="evidence" value="ECO:0007669"/>
    <property type="project" value="UniProtKB-KW"/>
</dbReference>
<dbReference type="HOGENOM" id="CLU_049438_0_1_7"/>
<dbReference type="AlphaFoldDB" id="H8MUA4"/>
<dbReference type="InterPro" id="IPR007822">
    <property type="entry name" value="LANC-like"/>
</dbReference>
<dbReference type="InterPro" id="IPR033889">
    <property type="entry name" value="LanC"/>
</dbReference>
<dbReference type="RefSeq" id="WP_014398021.1">
    <property type="nucleotide sequence ID" value="NC_017030.1"/>
</dbReference>
<evidence type="ECO:0000313" key="2">
    <source>
        <dbReference type="EMBL" id="AFE06266.1"/>
    </source>
</evidence>
<keyword evidence="1" id="KW-0479">Metal-binding</keyword>
<reference evidence="2 3" key="1">
    <citation type="journal article" date="2012" name="J. Bacteriol.">
        <title>Complete Genome Sequence of the Fruiting Myxobacterium Corallococcus coralloides DSM 2259.</title>
        <authorList>
            <person name="Huntley S."/>
            <person name="Zhang Y."/>
            <person name="Treuner-Lange A."/>
            <person name="Kneip S."/>
            <person name="Sensen C.W."/>
            <person name="Sogaard-Andersen L."/>
        </authorList>
    </citation>
    <scope>NUCLEOTIDE SEQUENCE [LARGE SCALE GENOMIC DNA]</scope>
    <source>
        <strain evidence="3">ATCC 25202 / DSM 2259 / NBRC 100086 / M2</strain>
    </source>
</reference>
<keyword evidence="1" id="KW-0862">Zinc</keyword>
<evidence type="ECO:0000256" key="1">
    <source>
        <dbReference type="PIRSR" id="PIRSR607822-1"/>
    </source>
</evidence>
<dbReference type="STRING" id="1144275.COCOR_05228"/>
<dbReference type="EMBL" id="CP003389">
    <property type="protein sequence ID" value="AFE06266.1"/>
    <property type="molecule type" value="Genomic_DNA"/>
</dbReference>
<dbReference type="PRINTS" id="PR01950">
    <property type="entry name" value="LANCSUPER"/>
</dbReference>
<dbReference type="Proteomes" id="UP000007587">
    <property type="component" value="Chromosome"/>
</dbReference>
<dbReference type="PRINTS" id="PR01955">
    <property type="entry name" value="LANCFRANKIA"/>
</dbReference>
<dbReference type="KEGG" id="ccx:COCOR_05228"/>
<sequence>MSNAWKPVLSGPTRARALEAAEAIVQDLARAPLVSRPPDLAKGDAGLALFFESAGRALDTDLLDKVGQHLQLSAEGFLRAERTKVGLHGGLAGLGWVAARLSARHPDLDVEEVCGPVDEAIAQELELRPWPHPCDLRDGLAGLGLYALERPRTPSTPQLLERMVTLLEETAEPTAQGLRWPMPPNYLRLYGDPRAFPRGVYTLGVAHGMPGGLALLGALHAHGIARERVGALLEGGFAWMASVAGPGEHPGFPHYLHGDEPVVDARFSWCVGTPGITAVLWWAAWAWGHADWQARALAWAEAVAREGLDRPPFVPRRSANLCCGTAGTALLFTRLFHATGRPIFEEAAVRWYEHTLALRQPGQGPGGYCFQQDPKRPDENLQFGAAGIALALLAGATDQEPDWDECLLMSLRPRPPAKTEA</sequence>
<dbReference type="Pfam" id="PF05147">
    <property type="entry name" value="LANC_like"/>
    <property type="match status" value="1"/>
</dbReference>
<accession>H8MUA4</accession>
<dbReference type="CDD" id="cd04793">
    <property type="entry name" value="LanC"/>
    <property type="match status" value="1"/>
</dbReference>
<dbReference type="InParanoid" id="H8MUA4"/>
<organism evidence="2 3">
    <name type="scientific">Corallococcus coralloides (strain ATCC 25202 / DSM 2259 / NBRC 100086 / M2)</name>
    <name type="common">Myxococcus coralloides</name>
    <dbReference type="NCBI Taxonomy" id="1144275"/>
    <lineage>
        <taxon>Bacteria</taxon>
        <taxon>Pseudomonadati</taxon>
        <taxon>Myxococcota</taxon>
        <taxon>Myxococcia</taxon>
        <taxon>Myxococcales</taxon>
        <taxon>Cystobacterineae</taxon>
        <taxon>Myxococcaceae</taxon>
        <taxon>Corallococcus</taxon>
    </lineage>
</organism>
<evidence type="ECO:0000313" key="3">
    <source>
        <dbReference type="Proteomes" id="UP000007587"/>
    </source>
</evidence>
<gene>
    <name evidence="2" type="ordered locus">COCOR_05228</name>
</gene>
<dbReference type="SUPFAM" id="SSF158745">
    <property type="entry name" value="LanC-like"/>
    <property type="match status" value="1"/>
</dbReference>
<keyword evidence="3" id="KW-1185">Reference proteome</keyword>
<feature type="binding site" evidence="1">
    <location>
        <position position="322"/>
    </location>
    <ligand>
        <name>Zn(2+)</name>
        <dbReference type="ChEBI" id="CHEBI:29105"/>
    </ligand>
</feature>
<reference evidence="3" key="2">
    <citation type="submission" date="2012-03" db="EMBL/GenBank/DDBJ databases">
        <title>Genome sequence of the fruiting myxobacterium Corallococcus coralloides DSM 2259.</title>
        <authorList>
            <person name="Huntley S."/>
            <person name="Zhang Y."/>
            <person name="Treuner-Lange A."/>
            <person name="Sensen C.W."/>
            <person name="Sogaard-Andersen L."/>
        </authorList>
    </citation>
    <scope>NUCLEOTIDE SEQUENCE [LARGE SCALE GENOMIC DNA]</scope>
    <source>
        <strain evidence="3">ATCC 25202 / DSM 2259 / NBRC 100086 / M2</strain>
    </source>
</reference>
<proteinExistence type="predicted"/>
<name>H8MUA4_CORCM</name>
<dbReference type="Gene3D" id="1.50.10.20">
    <property type="match status" value="1"/>
</dbReference>
<dbReference type="SMART" id="SM01260">
    <property type="entry name" value="LANC_like"/>
    <property type="match status" value="1"/>
</dbReference>
<feature type="binding site" evidence="1">
    <location>
        <position position="270"/>
    </location>
    <ligand>
        <name>Zn(2+)</name>
        <dbReference type="ChEBI" id="CHEBI:29105"/>
    </ligand>
</feature>